<dbReference type="Proteomes" id="UP000249720">
    <property type="component" value="Unassembled WGS sequence"/>
</dbReference>
<name>A0A2W7TRE5_9BACT</name>
<dbReference type="OrthoDB" id="9798438at2"/>
<sequence length="297" mass="33355">MHSVFSIIFFICLLFSTGTQFIECRVVSNGHAISITKKCDLPTRLSSSSGLCFVNGKCFTFNDSGNTPDLFQIDTATGNILQTIHINNYPNIDWEDITADENYIYIGDFGNNKGIRTDLRVLKIPISSIPNHQLNVALNADAINFKYNDQNSFMKNEKNNFDCEAMVSIDSNLYLFTKNRGDENTRLYTLSKAPGNYNVSPITTYNSKGKITGADYCADTKQLVLIGYEDKKLNSFLLFFNNFNGHNLNNSNASRVTIGNNFNKWQTEGICYVTPTHLLISCETTKHQNAALYSTNL</sequence>
<dbReference type="RefSeq" id="WP_111293143.1">
    <property type="nucleotide sequence ID" value="NZ_QKZV01000001.1"/>
</dbReference>
<proteinExistence type="predicted"/>
<keyword evidence="2" id="KW-1185">Reference proteome</keyword>
<reference evidence="1 2" key="1">
    <citation type="submission" date="2018-06" db="EMBL/GenBank/DDBJ databases">
        <title>Genomic Encyclopedia of Archaeal and Bacterial Type Strains, Phase II (KMG-II): from individual species to whole genera.</title>
        <authorList>
            <person name="Goeker M."/>
        </authorList>
    </citation>
    <scope>NUCLEOTIDE SEQUENCE [LARGE SCALE GENOMIC DNA]</scope>
    <source>
        <strain evidence="1 2">DSM 23241</strain>
    </source>
</reference>
<dbReference type="EMBL" id="QKZV01000001">
    <property type="protein sequence ID" value="PZX65672.1"/>
    <property type="molecule type" value="Genomic_DNA"/>
</dbReference>
<dbReference type="SUPFAM" id="SSF82171">
    <property type="entry name" value="DPP6 N-terminal domain-like"/>
    <property type="match status" value="1"/>
</dbReference>
<accession>A0A2W7TRE5</accession>
<dbReference type="AlphaFoldDB" id="A0A2W7TRE5"/>
<comment type="caution">
    <text evidence="1">The sequence shown here is derived from an EMBL/GenBank/DDBJ whole genome shotgun (WGS) entry which is preliminary data.</text>
</comment>
<organism evidence="1 2">
    <name type="scientific">Hydrotalea sandarakina</name>
    <dbReference type="NCBI Taxonomy" id="1004304"/>
    <lineage>
        <taxon>Bacteria</taxon>
        <taxon>Pseudomonadati</taxon>
        <taxon>Bacteroidota</taxon>
        <taxon>Chitinophagia</taxon>
        <taxon>Chitinophagales</taxon>
        <taxon>Chitinophagaceae</taxon>
        <taxon>Hydrotalea</taxon>
    </lineage>
</organism>
<gene>
    <name evidence="1" type="ORF">LX80_00162</name>
</gene>
<protein>
    <submittedName>
        <fullName evidence="1">Uncharacterized protein</fullName>
    </submittedName>
</protein>
<evidence type="ECO:0000313" key="2">
    <source>
        <dbReference type="Proteomes" id="UP000249720"/>
    </source>
</evidence>
<evidence type="ECO:0000313" key="1">
    <source>
        <dbReference type="EMBL" id="PZX65672.1"/>
    </source>
</evidence>